<accession>A0ACB6ZEV4</accession>
<comment type="caution">
    <text evidence="1">The sequence shown here is derived from an EMBL/GenBank/DDBJ whole genome shotgun (WGS) entry which is preliminary data.</text>
</comment>
<gene>
    <name evidence="1" type="ORF">BDM02DRAFT_3068589</name>
</gene>
<evidence type="ECO:0000313" key="1">
    <source>
        <dbReference type="EMBL" id="KAF9647955.1"/>
    </source>
</evidence>
<sequence length="78" mass="9071">VRSIKNFAPINRIPPEVFSLVPGYWDKHDMDKNLATLTHVCRGWREVLIGNSSLWTRLNSMNADKTRVYIKRSKSMPL</sequence>
<dbReference type="Proteomes" id="UP000886501">
    <property type="component" value="Unassembled WGS sequence"/>
</dbReference>
<reference evidence="1" key="2">
    <citation type="journal article" date="2020" name="Nat. Commun.">
        <title>Large-scale genome sequencing of mycorrhizal fungi provides insights into the early evolution of symbiotic traits.</title>
        <authorList>
            <person name="Miyauchi S."/>
            <person name="Kiss E."/>
            <person name="Kuo A."/>
            <person name="Drula E."/>
            <person name="Kohler A."/>
            <person name="Sanchez-Garcia M."/>
            <person name="Morin E."/>
            <person name="Andreopoulos B."/>
            <person name="Barry K.W."/>
            <person name="Bonito G."/>
            <person name="Buee M."/>
            <person name="Carver A."/>
            <person name="Chen C."/>
            <person name="Cichocki N."/>
            <person name="Clum A."/>
            <person name="Culley D."/>
            <person name="Crous P.W."/>
            <person name="Fauchery L."/>
            <person name="Girlanda M."/>
            <person name="Hayes R.D."/>
            <person name="Keri Z."/>
            <person name="LaButti K."/>
            <person name="Lipzen A."/>
            <person name="Lombard V."/>
            <person name="Magnuson J."/>
            <person name="Maillard F."/>
            <person name="Murat C."/>
            <person name="Nolan M."/>
            <person name="Ohm R.A."/>
            <person name="Pangilinan J."/>
            <person name="Pereira M.F."/>
            <person name="Perotto S."/>
            <person name="Peter M."/>
            <person name="Pfister S."/>
            <person name="Riley R."/>
            <person name="Sitrit Y."/>
            <person name="Stielow J.B."/>
            <person name="Szollosi G."/>
            <person name="Zifcakova L."/>
            <person name="Stursova M."/>
            <person name="Spatafora J.W."/>
            <person name="Tedersoo L."/>
            <person name="Vaario L.M."/>
            <person name="Yamada A."/>
            <person name="Yan M."/>
            <person name="Wang P."/>
            <person name="Xu J."/>
            <person name="Bruns T."/>
            <person name="Baldrian P."/>
            <person name="Vilgalys R."/>
            <person name="Dunand C."/>
            <person name="Henrissat B."/>
            <person name="Grigoriev I.V."/>
            <person name="Hibbett D."/>
            <person name="Nagy L.G."/>
            <person name="Martin F.M."/>
        </authorList>
    </citation>
    <scope>NUCLEOTIDE SEQUENCE</scope>
    <source>
        <strain evidence="1">P2</strain>
    </source>
</reference>
<feature type="non-terminal residue" evidence="1">
    <location>
        <position position="78"/>
    </location>
</feature>
<keyword evidence="2" id="KW-1185">Reference proteome</keyword>
<organism evidence="1 2">
    <name type="scientific">Thelephora ganbajun</name>
    <name type="common">Ganba fungus</name>
    <dbReference type="NCBI Taxonomy" id="370292"/>
    <lineage>
        <taxon>Eukaryota</taxon>
        <taxon>Fungi</taxon>
        <taxon>Dikarya</taxon>
        <taxon>Basidiomycota</taxon>
        <taxon>Agaricomycotina</taxon>
        <taxon>Agaricomycetes</taxon>
        <taxon>Thelephorales</taxon>
        <taxon>Thelephoraceae</taxon>
        <taxon>Thelephora</taxon>
    </lineage>
</organism>
<feature type="non-terminal residue" evidence="1">
    <location>
        <position position="1"/>
    </location>
</feature>
<proteinExistence type="predicted"/>
<reference evidence="1" key="1">
    <citation type="submission" date="2019-10" db="EMBL/GenBank/DDBJ databases">
        <authorList>
            <consortium name="DOE Joint Genome Institute"/>
            <person name="Kuo A."/>
            <person name="Miyauchi S."/>
            <person name="Kiss E."/>
            <person name="Drula E."/>
            <person name="Kohler A."/>
            <person name="Sanchez-Garcia M."/>
            <person name="Andreopoulos B."/>
            <person name="Barry K.W."/>
            <person name="Bonito G."/>
            <person name="Buee M."/>
            <person name="Carver A."/>
            <person name="Chen C."/>
            <person name="Cichocki N."/>
            <person name="Clum A."/>
            <person name="Culley D."/>
            <person name="Crous P.W."/>
            <person name="Fauchery L."/>
            <person name="Girlanda M."/>
            <person name="Hayes R."/>
            <person name="Keri Z."/>
            <person name="Labutti K."/>
            <person name="Lipzen A."/>
            <person name="Lombard V."/>
            <person name="Magnuson J."/>
            <person name="Maillard F."/>
            <person name="Morin E."/>
            <person name="Murat C."/>
            <person name="Nolan M."/>
            <person name="Ohm R."/>
            <person name="Pangilinan J."/>
            <person name="Pereira M."/>
            <person name="Perotto S."/>
            <person name="Peter M."/>
            <person name="Riley R."/>
            <person name="Sitrit Y."/>
            <person name="Stielow B."/>
            <person name="Szollosi G."/>
            <person name="Zifcakova L."/>
            <person name="Stursova M."/>
            <person name="Spatafora J.W."/>
            <person name="Tedersoo L."/>
            <person name="Vaario L.-M."/>
            <person name="Yamada A."/>
            <person name="Yan M."/>
            <person name="Wang P."/>
            <person name="Xu J."/>
            <person name="Bruns T."/>
            <person name="Baldrian P."/>
            <person name="Vilgalys R."/>
            <person name="Henrissat B."/>
            <person name="Grigoriev I.V."/>
            <person name="Hibbett D."/>
            <person name="Nagy L.G."/>
            <person name="Martin F.M."/>
        </authorList>
    </citation>
    <scope>NUCLEOTIDE SEQUENCE</scope>
    <source>
        <strain evidence="1">P2</strain>
    </source>
</reference>
<evidence type="ECO:0000313" key="2">
    <source>
        <dbReference type="Proteomes" id="UP000886501"/>
    </source>
</evidence>
<name>A0ACB6ZEV4_THEGA</name>
<dbReference type="EMBL" id="MU118023">
    <property type="protein sequence ID" value="KAF9647955.1"/>
    <property type="molecule type" value="Genomic_DNA"/>
</dbReference>
<protein>
    <submittedName>
        <fullName evidence="1">Uncharacterized protein</fullName>
    </submittedName>
</protein>